<keyword evidence="2" id="KW-0812">Transmembrane</keyword>
<dbReference type="Pfam" id="PF10745">
    <property type="entry name" value="DUF2530"/>
    <property type="match status" value="1"/>
</dbReference>
<keyword evidence="2" id="KW-0472">Membrane</keyword>
<proteinExistence type="predicted"/>
<evidence type="ECO:0000313" key="4">
    <source>
        <dbReference type="Proteomes" id="UP000316181"/>
    </source>
</evidence>
<evidence type="ECO:0000313" key="3">
    <source>
        <dbReference type="EMBL" id="TQK76320.1"/>
    </source>
</evidence>
<dbReference type="EMBL" id="VFNV01000001">
    <property type="protein sequence ID" value="TQK76320.1"/>
    <property type="molecule type" value="Genomic_DNA"/>
</dbReference>
<accession>A0A542SNX7</accession>
<dbReference type="InterPro" id="IPR019681">
    <property type="entry name" value="DUF2530"/>
</dbReference>
<feature type="transmembrane region" description="Helical" evidence="2">
    <location>
        <begin position="33"/>
        <end position="55"/>
    </location>
</feature>
<organism evidence="3 4">
    <name type="scientific">Rarobacter incanus</name>
    <dbReference type="NCBI Taxonomy" id="153494"/>
    <lineage>
        <taxon>Bacteria</taxon>
        <taxon>Bacillati</taxon>
        <taxon>Actinomycetota</taxon>
        <taxon>Actinomycetes</taxon>
        <taxon>Micrococcales</taxon>
        <taxon>Rarobacteraceae</taxon>
        <taxon>Rarobacter</taxon>
    </lineage>
</organism>
<evidence type="ECO:0000256" key="2">
    <source>
        <dbReference type="SAM" id="Phobius"/>
    </source>
</evidence>
<feature type="transmembrane region" description="Helical" evidence="2">
    <location>
        <begin position="61"/>
        <end position="85"/>
    </location>
</feature>
<comment type="caution">
    <text evidence="3">The sequence shown here is derived from an EMBL/GenBank/DDBJ whole genome shotgun (WGS) entry which is preliminary data.</text>
</comment>
<sequence length="89" mass="9204">MPSSDPRPQDAGSSAPPAPARSRTALPARRRNLLPFLITGTLAWAVAAIVVLTRGTMSGDSFLSCLTTAVSGVVVGLCSIGWVLAGRRK</sequence>
<gene>
    <name evidence="3" type="ORF">FB389_0987</name>
</gene>
<keyword evidence="4" id="KW-1185">Reference proteome</keyword>
<dbReference type="AlphaFoldDB" id="A0A542SNX7"/>
<protein>
    <submittedName>
        <fullName evidence="3">Uncharacterized protein DUF2530</fullName>
    </submittedName>
</protein>
<evidence type="ECO:0000256" key="1">
    <source>
        <dbReference type="SAM" id="MobiDB-lite"/>
    </source>
</evidence>
<feature type="region of interest" description="Disordered" evidence="1">
    <location>
        <begin position="1"/>
        <end position="26"/>
    </location>
</feature>
<name>A0A542SNX7_9MICO</name>
<keyword evidence="2" id="KW-1133">Transmembrane helix</keyword>
<dbReference type="Proteomes" id="UP000316181">
    <property type="component" value="Unassembled WGS sequence"/>
</dbReference>
<reference evidence="3 4" key="1">
    <citation type="submission" date="2019-06" db="EMBL/GenBank/DDBJ databases">
        <title>Sequencing the genomes of 1000 actinobacteria strains.</title>
        <authorList>
            <person name="Klenk H.-P."/>
        </authorList>
    </citation>
    <scope>NUCLEOTIDE SEQUENCE [LARGE SCALE GENOMIC DNA]</scope>
    <source>
        <strain evidence="3 4">DSM 10596</strain>
    </source>
</reference>
<dbReference type="RefSeq" id="WP_142111615.1">
    <property type="nucleotide sequence ID" value="NZ_BAAATB010000002.1"/>
</dbReference>